<proteinExistence type="predicted"/>
<dbReference type="OrthoDB" id="9816296at2"/>
<evidence type="ECO:0000313" key="4">
    <source>
        <dbReference type="EMBL" id="TPW74048.1"/>
    </source>
</evidence>
<protein>
    <submittedName>
        <fullName evidence="4">TetR family transcriptional regulator</fullName>
    </submittedName>
</protein>
<dbReference type="Pfam" id="PF00440">
    <property type="entry name" value="TetR_N"/>
    <property type="match status" value="1"/>
</dbReference>
<dbReference type="Gene3D" id="1.10.357.10">
    <property type="entry name" value="Tetracycline Repressor, domain 2"/>
    <property type="match status" value="1"/>
</dbReference>
<gene>
    <name evidence="4" type="ORF">FJ657_15480</name>
</gene>
<keyword evidence="5" id="KW-1185">Reference proteome</keyword>
<dbReference type="PROSITE" id="PS50977">
    <property type="entry name" value="HTH_TETR_2"/>
    <property type="match status" value="1"/>
</dbReference>
<organism evidence="4 5">
    <name type="scientific">Schumannella soli</name>
    <dbReference type="NCBI Taxonomy" id="2590779"/>
    <lineage>
        <taxon>Bacteria</taxon>
        <taxon>Bacillati</taxon>
        <taxon>Actinomycetota</taxon>
        <taxon>Actinomycetes</taxon>
        <taxon>Micrococcales</taxon>
        <taxon>Microbacteriaceae</taxon>
        <taxon>Schumannella</taxon>
    </lineage>
</organism>
<name>A0A506XZ99_9MICO</name>
<dbReference type="RefSeq" id="WP_141164627.1">
    <property type="nucleotide sequence ID" value="NZ_VHQG01000005.1"/>
</dbReference>
<evidence type="ECO:0000256" key="2">
    <source>
        <dbReference type="PROSITE-ProRule" id="PRU00335"/>
    </source>
</evidence>
<evidence type="ECO:0000313" key="5">
    <source>
        <dbReference type="Proteomes" id="UP000316252"/>
    </source>
</evidence>
<evidence type="ECO:0000256" key="1">
    <source>
        <dbReference type="ARBA" id="ARBA00023125"/>
    </source>
</evidence>
<feature type="domain" description="HTH tetR-type" evidence="3">
    <location>
        <begin position="8"/>
        <end position="68"/>
    </location>
</feature>
<dbReference type="InterPro" id="IPR009057">
    <property type="entry name" value="Homeodomain-like_sf"/>
</dbReference>
<dbReference type="SUPFAM" id="SSF46689">
    <property type="entry name" value="Homeodomain-like"/>
    <property type="match status" value="1"/>
</dbReference>
<dbReference type="GO" id="GO:0003677">
    <property type="term" value="F:DNA binding"/>
    <property type="evidence" value="ECO:0007669"/>
    <property type="project" value="UniProtKB-UniRule"/>
</dbReference>
<comment type="caution">
    <text evidence="4">The sequence shown here is derived from an EMBL/GenBank/DDBJ whole genome shotgun (WGS) entry which is preliminary data.</text>
</comment>
<dbReference type="Proteomes" id="UP000316252">
    <property type="component" value="Unassembled WGS sequence"/>
</dbReference>
<dbReference type="AlphaFoldDB" id="A0A506XZ99"/>
<sequence length="203" mass="21820">MAQPSRSLERRRQIIAATVQCMAADGVGGTTLARIAETAGMARGHMRHFAGNREALLTDAARVFYFGETALEQPDLDVAELERRAPLVPSAADTTGALDYLFGEFAEPGSENAAANAFMDAGRTIPDIHRIVVTAYRGMEQSLTRLLEREHPKSPAADCRRVAYGVLTIAMGHNLLNEVDAAAERSDAARAGALRLIAELDAD</sequence>
<dbReference type="EMBL" id="VHQG01000005">
    <property type="protein sequence ID" value="TPW74048.1"/>
    <property type="molecule type" value="Genomic_DNA"/>
</dbReference>
<dbReference type="InterPro" id="IPR001647">
    <property type="entry name" value="HTH_TetR"/>
</dbReference>
<reference evidence="4 5" key="1">
    <citation type="submission" date="2019-06" db="EMBL/GenBank/DDBJ databases">
        <authorList>
            <person name="Li F."/>
        </authorList>
    </citation>
    <scope>NUCLEOTIDE SEQUENCE [LARGE SCALE GENOMIC DNA]</scope>
    <source>
        <strain evidence="4 5">10F1D-1</strain>
    </source>
</reference>
<evidence type="ECO:0000259" key="3">
    <source>
        <dbReference type="PROSITE" id="PS50977"/>
    </source>
</evidence>
<accession>A0A506XZ99</accession>
<keyword evidence="1 2" id="KW-0238">DNA-binding</keyword>
<feature type="DNA-binding region" description="H-T-H motif" evidence="2">
    <location>
        <begin position="31"/>
        <end position="50"/>
    </location>
</feature>